<comment type="caution">
    <text evidence="3">The sequence shown here is derived from an EMBL/GenBank/DDBJ whole genome shotgun (WGS) entry which is preliminary data.</text>
</comment>
<dbReference type="SUPFAM" id="SSF49785">
    <property type="entry name" value="Galactose-binding domain-like"/>
    <property type="match status" value="1"/>
</dbReference>
<dbReference type="OrthoDB" id="256225at2"/>
<accession>K6VIS7</accession>
<protein>
    <recommendedName>
        <fullName evidence="5">Peptidase M11 gametolysin domain-containing protein</fullName>
    </recommendedName>
</protein>
<evidence type="ECO:0000256" key="2">
    <source>
        <dbReference type="SAM" id="SignalP"/>
    </source>
</evidence>
<dbReference type="Gene3D" id="2.60.120.260">
    <property type="entry name" value="Galactose-binding domain-like"/>
    <property type="match status" value="1"/>
</dbReference>
<proteinExistence type="predicted"/>
<gene>
    <name evidence="3" type="ORF">AUCHE_01_01960</name>
</gene>
<dbReference type="STRING" id="100225.SAMN05421595_1768"/>
<dbReference type="InterPro" id="IPR024079">
    <property type="entry name" value="MetalloPept_cat_dom_sf"/>
</dbReference>
<dbReference type="Pfam" id="PF13583">
    <property type="entry name" value="Reprolysin_4"/>
    <property type="match status" value="1"/>
</dbReference>
<dbReference type="AlphaFoldDB" id="K6VIS7"/>
<organism evidence="3 4">
    <name type="scientific">Austwickia chelonae NBRC 105200</name>
    <dbReference type="NCBI Taxonomy" id="1184607"/>
    <lineage>
        <taxon>Bacteria</taxon>
        <taxon>Bacillati</taxon>
        <taxon>Actinomycetota</taxon>
        <taxon>Actinomycetes</taxon>
        <taxon>Micrococcales</taxon>
        <taxon>Dermatophilaceae</taxon>
        <taxon>Austwickia</taxon>
    </lineage>
</organism>
<evidence type="ECO:0000256" key="1">
    <source>
        <dbReference type="SAM" id="MobiDB-lite"/>
    </source>
</evidence>
<feature type="region of interest" description="Disordered" evidence="1">
    <location>
        <begin position="379"/>
        <end position="400"/>
    </location>
</feature>
<sequence length="587" mass="59509">MKVGRGRSVAVACTMAALVASGSGVQLASAADGSTVTVQGELVTVVDGPSTQSRVRVPGGAFVPVSAAVVKDVEPGAKVSVTVPRRTIERSGTSFTPVPDAVAPVKAVQPPVSSAQMSPAVHQVTAVSAVPRGVSGSAPTAAAVQAQIASVSQYWSEQTGGALTFSAASVNGPLALSSSCSDVWSMWEEAASRSGFTPGPNKHLVLVLPKEASNAGCGYGLASVGSGVSAGGYAYVSDTAWPVMSHELGHNLGLAHAQRLTCPGAADVALAEVSAKGCRIDEYGDPWDVMAASAPNNAGSLSAPQAHRLGLWPSSAVTELSSGTTSVSLNPVSSFSGTRAVRVVDPKSGAVYFVEYRTRTGRDYLLYSNMVGGVRVVREDSSKSGQAKPSLALDASPSGSSGDVNWGIPVGGSFTSYGGGVTVQVISQGASSAQVKVTAGAVNPSPVQSPAPSPVSVTKPAETFDLTPSTGRVSRLGAGGWFAVPSSAYMFNSALVTYTSGASWSTTVDGGRSMDIIGTAFPGGARGRVLVDGVAWADFDSYRTSSSAPYQQVLRTVNIPAGRHTVTIVALPSAGRGTLALDAYRLR</sequence>
<dbReference type="RefSeq" id="WP_006501385.1">
    <property type="nucleotide sequence ID" value="NZ_BAGZ01000001.1"/>
</dbReference>
<dbReference type="EMBL" id="BAGZ01000001">
    <property type="protein sequence ID" value="GAB76634.1"/>
    <property type="molecule type" value="Genomic_DNA"/>
</dbReference>
<dbReference type="Gene3D" id="3.40.390.10">
    <property type="entry name" value="Collagenase (Catalytic Domain)"/>
    <property type="match status" value="1"/>
</dbReference>
<dbReference type="eggNOG" id="COG5479">
    <property type="taxonomic scope" value="Bacteria"/>
</dbReference>
<name>K6VIS7_9MICO</name>
<keyword evidence="2" id="KW-0732">Signal</keyword>
<evidence type="ECO:0008006" key="5">
    <source>
        <dbReference type="Google" id="ProtNLM"/>
    </source>
</evidence>
<keyword evidence="4" id="KW-1185">Reference proteome</keyword>
<dbReference type="GO" id="GO:0008237">
    <property type="term" value="F:metallopeptidase activity"/>
    <property type="evidence" value="ECO:0007669"/>
    <property type="project" value="InterPro"/>
</dbReference>
<feature type="signal peptide" evidence="2">
    <location>
        <begin position="1"/>
        <end position="30"/>
    </location>
</feature>
<dbReference type="Proteomes" id="UP000008495">
    <property type="component" value="Unassembled WGS sequence"/>
</dbReference>
<dbReference type="SUPFAM" id="SSF55486">
    <property type="entry name" value="Metalloproteases ('zincins'), catalytic domain"/>
    <property type="match status" value="1"/>
</dbReference>
<dbReference type="InterPro" id="IPR008979">
    <property type="entry name" value="Galactose-bd-like_sf"/>
</dbReference>
<evidence type="ECO:0000313" key="4">
    <source>
        <dbReference type="Proteomes" id="UP000008495"/>
    </source>
</evidence>
<evidence type="ECO:0000313" key="3">
    <source>
        <dbReference type="EMBL" id="GAB76634.1"/>
    </source>
</evidence>
<feature type="chain" id="PRO_5003897960" description="Peptidase M11 gametolysin domain-containing protein" evidence="2">
    <location>
        <begin position="31"/>
        <end position="587"/>
    </location>
</feature>
<reference evidence="3 4" key="1">
    <citation type="submission" date="2012-08" db="EMBL/GenBank/DDBJ databases">
        <title>Whole genome shotgun sequence of Austwickia chelonae NBRC 105200.</title>
        <authorList>
            <person name="Yoshida I."/>
            <person name="Hosoyama A."/>
            <person name="Tsuchikane K."/>
            <person name="Katsumata H."/>
            <person name="Ando Y."/>
            <person name="Ohji S."/>
            <person name="Hamada M."/>
            <person name="Tamura T."/>
            <person name="Yamazoe A."/>
            <person name="Yamazaki S."/>
            <person name="Fujita N."/>
        </authorList>
    </citation>
    <scope>NUCLEOTIDE SEQUENCE [LARGE SCALE GENOMIC DNA]</scope>
    <source>
        <strain evidence="3 4">NBRC 105200</strain>
    </source>
</reference>